<evidence type="ECO:0000256" key="1">
    <source>
        <dbReference type="SAM" id="Phobius"/>
    </source>
</evidence>
<keyword evidence="1" id="KW-0812">Transmembrane</keyword>
<dbReference type="Proteomes" id="UP000199513">
    <property type="component" value="Unassembled WGS sequence"/>
</dbReference>
<proteinExistence type="predicted"/>
<evidence type="ECO:0000313" key="2">
    <source>
        <dbReference type="EMBL" id="SFF59448.1"/>
    </source>
</evidence>
<dbReference type="AlphaFoldDB" id="A0A1I2JZJ4"/>
<organism evidence="2 3">
    <name type="scientific">Thermoflexibacter ruber</name>
    <dbReference type="NCBI Taxonomy" id="1003"/>
    <lineage>
        <taxon>Bacteria</taxon>
        <taxon>Pseudomonadati</taxon>
        <taxon>Bacteroidota</taxon>
        <taxon>Cytophagia</taxon>
        <taxon>Cytophagales</taxon>
        <taxon>Thermoflexibacteraceae</taxon>
        <taxon>Thermoflexibacter</taxon>
    </lineage>
</organism>
<name>A0A1I2JZJ4_9BACT</name>
<evidence type="ECO:0000313" key="3">
    <source>
        <dbReference type="Proteomes" id="UP000199513"/>
    </source>
</evidence>
<keyword evidence="1" id="KW-1133">Transmembrane helix</keyword>
<gene>
    <name evidence="2" type="ORF">SAMN04488541_10735</name>
</gene>
<keyword evidence="1" id="KW-0472">Membrane</keyword>
<reference evidence="2 3" key="1">
    <citation type="submission" date="2016-10" db="EMBL/GenBank/DDBJ databases">
        <authorList>
            <person name="de Groot N.N."/>
        </authorList>
    </citation>
    <scope>NUCLEOTIDE SEQUENCE [LARGE SCALE GENOMIC DNA]</scope>
    <source>
        <strain>GEY</strain>
        <strain evidence="3">DSM 9560</strain>
    </source>
</reference>
<sequence>MQSKLMNTVYSTAKKIYALVIMLVFIIPNAYFVIIGDEDFPFTCAPMFGHYVGDETQFYNFKFIGEFESKEEFLPPKLTNVDELSTMRFFFIKVYSSCEETPPFGTYKNDNWEKLSNRLSIYFKSYLKVLAKNQQINLADLKSVRLEVWRYGKDKKEIDAKNVVGHYDITSQKFIKNETSTVN</sequence>
<accession>A0A1I2JZJ4</accession>
<dbReference type="EMBL" id="FONY01000073">
    <property type="protein sequence ID" value="SFF59448.1"/>
    <property type="molecule type" value="Genomic_DNA"/>
</dbReference>
<keyword evidence="3" id="KW-1185">Reference proteome</keyword>
<protein>
    <submittedName>
        <fullName evidence="2">Uncharacterized protein</fullName>
    </submittedName>
</protein>
<feature type="transmembrane region" description="Helical" evidence="1">
    <location>
        <begin position="16"/>
        <end position="34"/>
    </location>
</feature>
<dbReference type="STRING" id="1003.SAMN04488541_10735"/>